<evidence type="ECO:0000313" key="6">
    <source>
        <dbReference type="Proteomes" id="UP000215355"/>
    </source>
</evidence>
<dbReference type="RefSeq" id="WP_093096466.1">
    <property type="nucleotide sequence ID" value="NZ_FNGK01000001.1"/>
</dbReference>
<evidence type="ECO:0000259" key="4">
    <source>
        <dbReference type="Pfam" id="PF07495"/>
    </source>
</evidence>
<dbReference type="EMBL" id="LT906468">
    <property type="protein sequence ID" value="SNV50633.1"/>
    <property type="molecule type" value="Genomic_DNA"/>
</dbReference>
<feature type="domain" description="Two component regulator three Y" evidence="4">
    <location>
        <begin position="678"/>
        <end position="735"/>
    </location>
</feature>
<dbReference type="AlphaFoldDB" id="A0AAJ4XCM4"/>
<dbReference type="PANTHER" id="PTHR43547">
    <property type="entry name" value="TWO-COMPONENT HISTIDINE KINASE"/>
    <property type="match status" value="1"/>
</dbReference>
<dbReference type="InterPro" id="IPR013783">
    <property type="entry name" value="Ig-like_fold"/>
</dbReference>
<evidence type="ECO:0000313" key="5">
    <source>
        <dbReference type="EMBL" id="SNV50633.1"/>
    </source>
</evidence>
<dbReference type="InterPro" id="IPR011123">
    <property type="entry name" value="Y_Y_Y"/>
</dbReference>
<dbReference type="Gene3D" id="2.130.10.10">
    <property type="entry name" value="YVTN repeat-like/Quinoprotein amine dehydrogenase"/>
    <property type="match status" value="2"/>
</dbReference>
<keyword evidence="1" id="KW-0597">Phosphoprotein</keyword>
<dbReference type="SUPFAM" id="SSF63829">
    <property type="entry name" value="Calcium-dependent phosphotriesterase"/>
    <property type="match status" value="2"/>
</dbReference>
<reference evidence="5 6" key="1">
    <citation type="submission" date="2017-06" db="EMBL/GenBank/DDBJ databases">
        <authorList>
            <consortium name="Pathogen Informatics"/>
        </authorList>
    </citation>
    <scope>NUCLEOTIDE SEQUENCE [LARGE SCALE GENOMIC DNA]</scope>
    <source>
        <strain evidence="5 6">NCTC12149</strain>
    </source>
</reference>
<keyword evidence="3" id="KW-0472">Membrane</keyword>
<dbReference type="Pfam" id="PF07494">
    <property type="entry name" value="Reg_prop"/>
    <property type="match status" value="1"/>
</dbReference>
<dbReference type="Gene3D" id="2.60.40.10">
    <property type="entry name" value="Immunoglobulins"/>
    <property type="match status" value="1"/>
</dbReference>
<evidence type="ECO:0000256" key="2">
    <source>
        <dbReference type="SAM" id="Coils"/>
    </source>
</evidence>
<dbReference type="InterPro" id="IPR011110">
    <property type="entry name" value="Reg_prop"/>
</dbReference>
<dbReference type="Pfam" id="PF07495">
    <property type="entry name" value="Y_Y_Y"/>
    <property type="match status" value="1"/>
</dbReference>
<dbReference type="Proteomes" id="UP000215355">
    <property type="component" value="Chromosome 1"/>
</dbReference>
<evidence type="ECO:0000256" key="1">
    <source>
        <dbReference type="ARBA" id="ARBA00022553"/>
    </source>
</evidence>
<keyword evidence="3" id="KW-0812">Transmembrane</keyword>
<keyword evidence="3" id="KW-1133">Transmembrane helix</keyword>
<keyword evidence="2" id="KW-0175">Coiled coil</keyword>
<feature type="transmembrane region" description="Helical" evidence="3">
    <location>
        <begin position="738"/>
        <end position="758"/>
    </location>
</feature>
<dbReference type="InterPro" id="IPR036388">
    <property type="entry name" value="WH-like_DNA-bd_sf"/>
</dbReference>
<dbReference type="Gene3D" id="1.10.10.10">
    <property type="entry name" value="Winged helix-like DNA-binding domain superfamily/Winged helix DNA-binding domain"/>
    <property type="match status" value="1"/>
</dbReference>
<dbReference type="InterPro" id="IPR016032">
    <property type="entry name" value="Sig_transdc_resp-reg_C-effctor"/>
</dbReference>
<name>A0AAJ4XCM4_9SPHI</name>
<sequence>MKLIKYFLVFLFIAGHFVESIGQDIPRVGSPFVKQYSKTVYHAGNQNWGIAVSPEGMIYSANTEGLLQFDGQEWELYRMKNHAGLRSVNIDPTGRIFVGGAGEFGYWTRSQYGKMEYSSLSGLVKDQQSLKNDEIWRIIIDGEKIYFHTFSKSYLYQNNQIKTITANGEPFLFGFQVNGKMYFEQLPSGLHEWNESKLIAVKDKHKLLGYNILAMLPYSSNEVLIGTDRNGVFKMNADGSMEPWGTEAQDLLKKYQINNAVKLFGNQYAFGTIQNGVIIVNQSGEIVQHINKNNGLQNNTVLSLAVDKQSNLWVGLDNGIDRIDINSPLYYYSDLTGNIGTVYSSIIFDNKIYLGTNQGLFVSDWQGVNDYKSLNFRIVPNSQGQVWKLANIKGQLICGHNNGTFVVEGNTLRKVSTVTGAWDFLAIRDSKYWLQANYTGVGLMESDPSASFVKQFSYKKDPIRNIMQIGPESFWLSNSQNVFSFKLSPNYQDALEFKLENNGLPKDSKLHGIFNLANNIVFASDSGFYLYDNILRAFKPYEELNTQLASFASSNKIIPINNNEYWFIKKSHLAKIQFLSDGKLKIDSNSWNSLKGRMMNDYEQVLNVNENLSLIGLDNGFALYFNQYPLQQSIPKPMITSIWNTTSEPYSIYDELEIPNKENNIRFSFASAWYSSSPLKYQYYLEGYTESWSSWEEIAFKDFTNLPFGSYIFQVRAITPNGVKSEITSVSFKVLPPWYWSWPAILAYFIALAVLIYFGKKWYENRLLEHQRKLKKKLLEEQEERMAREAAANEKKLISLKNLQLEQELESKNRELANAAMNIVYKNEMLNNLHHELTNLNDSSGNKLSHDQLRKVNKLIDEAHSDDRDWDLFEKSFNEAHENFFKKLKSDYPGLVPNDLKLCAYLRLNMSSKEIASLLNISTRGVEIRRYRLRKKLNLPTNKNLTEFLLEL</sequence>
<dbReference type="GO" id="GO:0000155">
    <property type="term" value="F:phosphorelay sensor kinase activity"/>
    <property type="evidence" value="ECO:0007669"/>
    <property type="project" value="TreeGrafter"/>
</dbReference>
<dbReference type="GO" id="GO:0006355">
    <property type="term" value="P:regulation of DNA-templated transcription"/>
    <property type="evidence" value="ECO:0007669"/>
    <property type="project" value="InterPro"/>
</dbReference>
<dbReference type="GO" id="GO:0003677">
    <property type="term" value="F:DNA binding"/>
    <property type="evidence" value="ECO:0007669"/>
    <property type="project" value="InterPro"/>
</dbReference>
<protein>
    <submittedName>
        <fullName evidence="5">Response regulator containing a CheY-like receiver domain and a GGDEF domain</fullName>
    </submittedName>
</protein>
<dbReference type="InterPro" id="IPR015943">
    <property type="entry name" value="WD40/YVTN_repeat-like_dom_sf"/>
</dbReference>
<accession>A0AAJ4XCM4</accession>
<dbReference type="PANTHER" id="PTHR43547:SF2">
    <property type="entry name" value="HYBRID SIGNAL TRANSDUCTION HISTIDINE KINASE C"/>
    <property type="match status" value="1"/>
</dbReference>
<evidence type="ECO:0000256" key="3">
    <source>
        <dbReference type="SAM" id="Phobius"/>
    </source>
</evidence>
<dbReference type="SUPFAM" id="SSF46894">
    <property type="entry name" value="C-terminal effector domain of the bipartite response regulators"/>
    <property type="match status" value="1"/>
</dbReference>
<feature type="coiled-coil region" evidence="2">
    <location>
        <begin position="765"/>
        <end position="822"/>
    </location>
</feature>
<organism evidence="5 6">
    <name type="scientific">Sphingobacterium mizutaii</name>
    <dbReference type="NCBI Taxonomy" id="1010"/>
    <lineage>
        <taxon>Bacteria</taxon>
        <taxon>Pseudomonadati</taxon>
        <taxon>Bacteroidota</taxon>
        <taxon>Sphingobacteriia</taxon>
        <taxon>Sphingobacteriales</taxon>
        <taxon>Sphingobacteriaceae</taxon>
        <taxon>Sphingobacterium</taxon>
    </lineage>
</organism>
<gene>
    <name evidence="5" type="ORF">SAMEA4412673_02119</name>
</gene>
<proteinExistence type="predicted"/>
<dbReference type="KEGG" id="smiz:4412673_02119"/>